<dbReference type="AlphaFoldDB" id="A0A3M7PGU0"/>
<gene>
    <name evidence="1" type="ORF">BpHYR1_051118</name>
</gene>
<sequence length="66" mass="8056">MPQMINHHFFIIIRKNSPSSIKVFKSKLREILLKMIQTPYDTIRIRKLKLTQKIRNFIDFYMGFLN</sequence>
<dbReference type="EMBL" id="REGN01010890">
    <property type="protein sequence ID" value="RMZ98248.1"/>
    <property type="molecule type" value="Genomic_DNA"/>
</dbReference>
<evidence type="ECO:0000313" key="2">
    <source>
        <dbReference type="Proteomes" id="UP000276133"/>
    </source>
</evidence>
<evidence type="ECO:0000313" key="1">
    <source>
        <dbReference type="EMBL" id="RMZ98248.1"/>
    </source>
</evidence>
<keyword evidence="2" id="KW-1185">Reference proteome</keyword>
<comment type="caution">
    <text evidence="1">The sequence shown here is derived from an EMBL/GenBank/DDBJ whole genome shotgun (WGS) entry which is preliminary data.</text>
</comment>
<name>A0A3M7PGU0_BRAPC</name>
<protein>
    <submittedName>
        <fullName evidence="1">Uncharacterized protein</fullName>
    </submittedName>
</protein>
<dbReference type="Proteomes" id="UP000276133">
    <property type="component" value="Unassembled WGS sequence"/>
</dbReference>
<accession>A0A3M7PGU0</accession>
<proteinExistence type="predicted"/>
<organism evidence="1 2">
    <name type="scientific">Brachionus plicatilis</name>
    <name type="common">Marine rotifer</name>
    <name type="synonym">Brachionus muelleri</name>
    <dbReference type="NCBI Taxonomy" id="10195"/>
    <lineage>
        <taxon>Eukaryota</taxon>
        <taxon>Metazoa</taxon>
        <taxon>Spiralia</taxon>
        <taxon>Gnathifera</taxon>
        <taxon>Rotifera</taxon>
        <taxon>Eurotatoria</taxon>
        <taxon>Monogononta</taxon>
        <taxon>Pseudotrocha</taxon>
        <taxon>Ploima</taxon>
        <taxon>Brachionidae</taxon>
        <taxon>Brachionus</taxon>
    </lineage>
</organism>
<reference evidence="1 2" key="1">
    <citation type="journal article" date="2018" name="Sci. Rep.">
        <title>Genomic signatures of local adaptation to the degree of environmental predictability in rotifers.</title>
        <authorList>
            <person name="Franch-Gras L."/>
            <person name="Hahn C."/>
            <person name="Garcia-Roger E.M."/>
            <person name="Carmona M.J."/>
            <person name="Serra M."/>
            <person name="Gomez A."/>
        </authorList>
    </citation>
    <scope>NUCLEOTIDE SEQUENCE [LARGE SCALE GENOMIC DNA]</scope>
    <source>
        <strain evidence="1">HYR1</strain>
    </source>
</reference>